<dbReference type="InterPro" id="IPR006260">
    <property type="entry name" value="TonB/TolA_C"/>
</dbReference>
<dbReference type="RefSeq" id="WP_075753222.1">
    <property type="nucleotide sequence ID" value="NZ_LT608335.1"/>
</dbReference>
<dbReference type="InterPro" id="IPR003538">
    <property type="entry name" value="TonB"/>
</dbReference>
<dbReference type="GO" id="GO:0015031">
    <property type="term" value="P:protein transport"/>
    <property type="evidence" value="ECO:0007669"/>
    <property type="project" value="UniProtKB-KW"/>
</dbReference>
<evidence type="ECO:0000256" key="3">
    <source>
        <dbReference type="ARBA" id="ARBA00022448"/>
    </source>
</evidence>
<dbReference type="NCBIfam" id="TIGR01352">
    <property type="entry name" value="tonB_Cterm"/>
    <property type="match status" value="1"/>
</dbReference>
<evidence type="ECO:0000256" key="8">
    <source>
        <dbReference type="ARBA" id="ARBA00022989"/>
    </source>
</evidence>
<reference evidence="13" key="1">
    <citation type="submission" date="2016-08" db="EMBL/GenBank/DDBJ databases">
        <authorList>
            <person name="Seilhamer J.J."/>
        </authorList>
    </citation>
    <scope>NUCLEOTIDE SEQUENCE</scope>
    <source>
        <strain evidence="13">86</strain>
    </source>
</reference>
<evidence type="ECO:0000256" key="10">
    <source>
        <dbReference type="SAM" id="MobiDB-lite"/>
    </source>
</evidence>
<gene>
    <name evidence="13" type="ORF">KL86SPO_40065</name>
</gene>
<dbReference type="AlphaFoldDB" id="A0A212LVP1"/>
<dbReference type="InterPro" id="IPR051045">
    <property type="entry name" value="TonB-dependent_transducer"/>
</dbReference>
<keyword evidence="9 11" id="KW-0472">Membrane</keyword>
<evidence type="ECO:0000256" key="6">
    <source>
        <dbReference type="ARBA" id="ARBA00022692"/>
    </source>
</evidence>
<evidence type="ECO:0000256" key="9">
    <source>
        <dbReference type="ARBA" id="ARBA00023136"/>
    </source>
</evidence>
<keyword evidence="7" id="KW-0653">Protein transport</keyword>
<feature type="domain" description="TonB C-terminal" evidence="12">
    <location>
        <begin position="154"/>
        <end position="247"/>
    </location>
</feature>
<dbReference type="GO" id="GO:0055085">
    <property type="term" value="P:transmembrane transport"/>
    <property type="evidence" value="ECO:0007669"/>
    <property type="project" value="InterPro"/>
</dbReference>
<dbReference type="InterPro" id="IPR037682">
    <property type="entry name" value="TonB_C"/>
</dbReference>
<dbReference type="PRINTS" id="PR01374">
    <property type="entry name" value="TONBPROTEIN"/>
</dbReference>
<dbReference type="Gene3D" id="3.30.1150.10">
    <property type="match status" value="1"/>
</dbReference>
<keyword evidence="3" id="KW-0813">Transport</keyword>
<name>A0A212LVP1_9FIRM</name>
<keyword evidence="6 11" id="KW-0812">Transmembrane</keyword>
<evidence type="ECO:0000256" key="5">
    <source>
        <dbReference type="ARBA" id="ARBA00022519"/>
    </source>
</evidence>
<protein>
    <submittedName>
        <fullName evidence="13">TonB family protein</fullName>
    </submittedName>
</protein>
<evidence type="ECO:0000256" key="2">
    <source>
        <dbReference type="ARBA" id="ARBA00006555"/>
    </source>
</evidence>
<dbReference type="PROSITE" id="PS52015">
    <property type="entry name" value="TONB_CTD"/>
    <property type="match status" value="1"/>
</dbReference>
<dbReference type="GO" id="GO:0015891">
    <property type="term" value="P:siderophore transport"/>
    <property type="evidence" value="ECO:0007669"/>
    <property type="project" value="InterPro"/>
</dbReference>
<evidence type="ECO:0000259" key="12">
    <source>
        <dbReference type="PROSITE" id="PS52015"/>
    </source>
</evidence>
<dbReference type="Pfam" id="PF03544">
    <property type="entry name" value="TonB_C"/>
    <property type="match status" value="1"/>
</dbReference>
<keyword evidence="5" id="KW-0997">Cell inner membrane</keyword>
<dbReference type="EMBL" id="FMJE01000004">
    <property type="protein sequence ID" value="SCM81581.1"/>
    <property type="molecule type" value="Genomic_DNA"/>
</dbReference>
<proteinExistence type="inferred from homology"/>
<dbReference type="PANTHER" id="PTHR33446">
    <property type="entry name" value="PROTEIN TONB-RELATED"/>
    <property type="match status" value="1"/>
</dbReference>
<dbReference type="SUPFAM" id="SSF74653">
    <property type="entry name" value="TolA/TonB C-terminal domain"/>
    <property type="match status" value="1"/>
</dbReference>
<feature type="region of interest" description="Disordered" evidence="10">
    <location>
        <begin position="121"/>
        <end position="172"/>
    </location>
</feature>
<accession>A0A212LVP1</accession>
<comment type="similarity">
    <text evidence="2">Belongs to the TonB family.</text>
</comment>
<sequence>MDWAADLRWRKAMLISLVLHSIVLIGVGWLAGRVVLPEPIPETVIELELTDWAEGPLLADTEPAAAPASQQVLPALPQPVPVVRPAAVQPAAADPVLPEPVVAASDMAVVAVDASAVAASAPAGGSGGGSSDGSAAAGSGQGGGRGGSGSGKAGGVIPPGILSQREPNYPEQARRAGIEGTVVLKIEILANGQAGQVYVFRSSGSELLDNAAADAVRRWRFVPAKLRETGQTIVCQTTMPVVFRLRT</sequence>
<evidence type="ECO:0000256" key="7">
    <source>
        <dbReference type="ARBA" id="ARBA00022927"/>
    </source>
</evidence>
<feature type="compositionally biased region" description="Gly residues" evidence="10">
    <location>
        <begin position="139"/>
        <end position="154"/>
    </location>
</feature>
<feature type="transmembrane region" description="Helical" evidence="11">
    <location>
        <begin position="12"/>
        <end position="31"/>
    </location>
</feature>
<dbReference type="PANTHER" id="PTHR33446:SF2">
    <property type="entry name" value="PROTEIN TONB"/>
    <property type="match status" value="1"/>
</dbReference>
<dbReference type="GO" id="GO:0031992">
    <property type="term" value="F:energy transducer activity"/>
    <property type="evidence" value="ECO:0007669"/>
    <property type="project" value="InterPro"/>
</dbReference>
<keyword evidence="8 11" id="KW-1133">Transmembrane helix</keyword>
<dbReference type="GO" id="GO:0098797">
    <property type="term" value="C:plasma membrane protein complex"/>
    <property type="evidence" value="ECO:0007669"/>
    <property type="project" value="TreeGrafter"/>
</dbReference>
<dbReference type="GO" id="GO:0030288">
    <property type="term" value="C:outer membrane-bounded periplasmic space"/>
    <property type="evidence" value="ECO:0007669"/>
    <property type="project" value="InterPro"/>
</dbReference>
<evidence type="ECO:0000313" key="13">
    <source>
        <dbReference type="EMBL" id="SCM81581.1"/>
    </source>
</evidence>
<organism evidence="13">
    <name type="scientific">uncultured Sporomusa sp</name>
    <dbReference type="NCBI Taxonomy" id="307249"/>
    <lineage>
        <taxon>Bacteria</taxon>
        <taxon>Bacillati</taxon>
        <taxon>Bacillota</taxon>
        <taxon>Negativicutes</taxon>
        <taxon>Selenomonadales</taxon>
        <taxon>Sporomusaceae</taxon>
        <taxon>Sporomusa</taxon>
        <taxon>environmental samples</taxon>
    </lineage>
</organism>
<evidence type="ECO:0000256" key="11">
    <source>
        <dbReference type="SAM" id="Phobius"/>
    </source>
</evidence>
<comment type="subcellular location">
    <subcellularLocation>
        <location evidence="1">Cell inner membrane</location>
        <topology evidence="1">Single-pass membrane protein</topology>
        <orientation evidence="1">Periplasmic side</orientation>
    </subcellularLocation>
</comment>
<evidence type="ECO:0000256" key="1">
    <source>
        <dbReference type="ARBA" id="ARBA00004383"/>
    </source>
</evidence>
<evidence type="ECO:0000256" key="4">
    <source>
        <dbReference type="ARBA" id="ARBA00022475"/>
    </source>
</evidence>
<keyword evidence="4" id="KW-1003">Cell membrane</keyword>